<proteinExistence type="predicted"/>
<organism evidence="1 2">
    <name type="scientific">Vibrio vulnificus</name>
    <dbReference type="NCBI Taxonomy" id="672"/>
    <lineage>
        <taxon>Bacteria</taxon>
        <taxon>Pseudomonadati</taxon>
        <taxon>Pseudomonadota</taxon>
        <taxon>Gammaproteobacteria</taxon>
        <taxon>Vibrionales</taxon>
        <taxon>Vibrionaceae</taxon>
        <taxon>Vibrio</taxon>
    </lineage>
</organism>
<evidence type="ECO:0000313" key="1">
    <source>
        <dbReference type="EMBL" id="MBN8124794.1"/>
    </source>
</evidence>
<name>A0AAW4HJF1_VIBVL</name>
<accession>A0AAW4HJF1</accession>
<comment type="caution">
    <text evidence="1">The sequence shown here is derived from an EMBL/GenBank/DDBJ whole genome shotgun (WGS) entry which is preliminary data.</text>
</comment>
<dbReference type="AlphaFoldDB" id="A0AAW4HJF1"/>
<sequence>MADITSIRLNYLVGVIYNRTISSRMVNEVRFNITRWDIQELDANPDARFDLPRVEIEGIFSDRLRFGP</sequence>
<gene>
    <name evidence="1" type="ORF">J0J18_24185</name>
</gene>
<feature type="non-terminal residue" evidence="1">
    <location>
        <position position="68"/>
    </location>
</feature>
<dbReference type="Proteomes" id="UP000664056">
    <property type="component" value="Unassembled WGS sequence"/>
</dbReference>
<dbReference type="RefSeq" id="WP_206623319.1">
    <property type="nucleotide sequence ID" value="NZ_JAFKOQ010000235.1"/>
</dbReference>
<evidence type="ECO:0000313" key="2">
    <source>
        <dbReference type="Proteomes" id="UP000664056"/>
    </source>
</evidence>
<reference evidence="1" key="1">
    <citation type="submission" date="2021-03" db="EMBL/GenBank/DDBJ databases">
        <title>Study of the foodborne Vibrio vulnificus isolates from China.</title>
        <authorList>
            <person name="Zheng Z."/>
            <person name="Ye L."/>
        </authorList>
    </citation>
    <scope>NUCLEOTIDE SEQUENCE</scope>
    <source>
        <strain evidence="1">Vv1582</strain>
    </source>
</reference>
<dbReference type="EMBL" id="JAFKOQ010000235">
    <property type="protein sequence ID" value="MBN8124794.1"/>
    <property type="molecule type" value="Genomic_DNA"/>
</dbReference>
<protein>
    <submittedName>
        <fullName evidence="1">Uncharacterized protein</fullName>
    </submittedName>
</protein>